<reference evidence="2 3" key="1">
    <citation type="journal article" date="2016" name="Sci. Rep.">
        <title>Insights into Adaptations to a Near-Obligate Nematode Endoparasitic Lifestyle from the Finished Genome of Drechmeria coniospora.</title>
        <authorList>
            <person name="Zhang L."/>
            <person name="Zhou Z."/>
            <person name="Guo Q."/>
            <person name="Fokkens L."/>
            <person name="Miskei M."/>
            <person name="Pocsi I."/>
            <person name="Zhang W."/>
            <person name="Chen M."/>
            <person name="Wang L."/>
            <person name="Sun Y."/>
            <person name="Donzelli B.G."/>
            <person name="Gibson D.M."/>
            <person name="Nelson D.R."/>
            <person name="Luo J.G."/>
            <person name="Rep M."/>
            <person name="Liu H."/>
            <person name="Yang S."/>
            <person name="Wang J."/>
            <person name="Krasnoff S.B."/>
            <person name="Xu Y."/>
            <person name="Molnar I."/>
            <person name="Lin M."/>
        </authorList>
    </citation>
    <scope>NUCLEOTIDE SEQUENCE [LARGE SCALE GENOMIC DNA]</scope>
    <source>
        <strain evidence="2 3">ARSEF 6962</strain>
    </source>
</reference>
<dbReference type="GeneID" id="63714008"/>
<sequence>MTDTFLRPTSFSPVHEYCSIASLLLAPDIEPRNPAGLRGPVVSTFNSAELLPPPPLPLQRRRSIRDMTPPNPAGPVHEQGHSPTPVKMQRQDSGYESRNASPRTSTSQAPLSPPRRSSDPISPSHAAASPLRPRPRCPSSRRSAQSYPQLRNQLRRSAGSYQAGPHQLPTSPSLIELISDVPKHDDDVEVIPLPPPTTHYWTSDNTRRLEYAAIDAASRGVKGWVRRHLVPDCFIPRHVAFDDDKGSVRRYRLELEDEQVKKPPSACQGLDPRRKGWQIWPLRKSRTA</sequence>
<dbReference type="EMBL" id="LAYC01000001">
    <property type="protein sequence ID" value="KYK60228.1"/>
    <property type="molecule type" value="Genomic_DNA"/>
</dbReference>
<feature type="compositionally biased region" description="Low complexity" evidence="1">
    <location>
        <begin position="119"/>
        <end position="146"/>
    </location>
</feature>
<feature type="region of interest" description="Disordered" evidence="1">
    <location>
        <begin position="45"/>
        <end position="148"/>
    </location>
</feature>
<evidence type="ECO:0000313" key="3">
    <source>
        <dbReference type="Proteomes" id="UP000076580"/>
    </source>
</evidence>
<dbReference type="OrthoDB" id="5366332at2759"/>
<dbReference type="AlphaFoldDB" id="A0A151GT23"/>
<comment type="caution">
    <text evidence="2">The sequence shown here is derived from an EMBL/GenBank/DDBJ whole genome shotgun (WGS) entry which is preliminary data.</text>
</comment>
<proteinExistence type="predicted"/>
<protein>
    <submittedName>
        <fullName evidence="2">Uncharacterized protein</fullName>
    </submittedName>
</protein>
<keyword evidence="3" id="KW-1185">Reference proteome</keyword>
<dbReference type="RefSeq" id="XP_040659580.1">
    <property type="nucleotide sequence ID" value="XM_040798697.1"/>
</dbReference>
<organism evidence="2 3">
    <name type="scientific">Drechmeria coniospora</name>
    <name type="common">Nematophagous fungus</name>
    <name type="synonym">Meria coniospora</name>
    <dbReference type="NCBI Taxonomy" id="98403"/>
    <lineage>
        <taxon>Eukaryota</taxon>
        <taxon>Fungi</taxon>
        <taxon>Dikarya</taxon>
        <taxon>Ascomycota</taxon>
        <taxon>Pezizomycotina</taxon>
        <taxon>Sordariomycetes</taxon>
        <taxon>Hypocreomycetidae</taxon>
        <taxon>Hypocreales</taxon>
        <taxon>Ophiocordycipitaceae</taxon>
        <taxon>Drechmeria</taxon>
    </lineage>
</organism>
<dbReference type="Proteomes" id="UP000076580">
    <property type="component" value="Chromosome 01"/>
</dbReference>
<evidence type="ECO:0000313" key="2">
    <source>
        <dbReference type="EMBL" id="KYK60228.1"/>
    </source>
</evidence>
<gene>
    <name evidence="2" type="ORF">DCS_01365</name>
</gene>
<accession>A0A151GT23</accession>
<name>A0A151GT23_DRECN</name>
<dbReference type="InParanoid" id="A0A151GT23"/>
<evidence type="ECO:0000256" key="1">
    <source>
        <dbReference type="SAM" id="MobiDB-lite"/>
    </source>
</evidence>
<feature type="compositionally biased region" description="Polar residues" evidence="1">
    <location>
        <begin position="96"/>
        <end position="109"/>
    </location>
</feature>